<protein>
    <submittedName>
        <fullName evidence="1">Uncharacterized protein</fullName>
    </submittedName>
</protein>
<dbReference type="RefSeq" id="WP_190078505.1">
    <property type="nucleotide sequence ID" value="NZ_BMTC01000044.1"/>
</dbReference>
<gene>
    <name evidence="1" type="ORF">Sdagh_49570</name>
</gene>
<dbReference type="Proteomes" id="UP001052655">
    <property type="component" value="Unassembled WGS sequence"/>
</dbReference>
<evidence type="ECO:0000313" key="1">
    <source>
        <dbReference type="EMBL" id="GHI33227.1"/>
    </source>
</evidence>
<dbReference type="EMBL" id="BNDX01000013">
    <property type="protein sequence ID" value="GHI33227.1"/>
    <property type="molecule type" value="Genomic_DNA"/>
</dbReference>
<evidence type="ECO:0000313" key="2">
    <source>
        <dbReference type="Proteomes" id="UP001052655"/>
    </source>
</evidence>
<name>A0ABQ3Q7K0_9ACTN</name>
<reference evidence="1" key="1">
    <citation type="submission" date="2024-05" db="EMBL/GenBank/DDBJ databases">
        <title>Whole genome shotgun sequence of Streptomyces daghestanicus NBRC 12762.</title>
        <authorList>
            <person name="Komaki H."/>
            <person name="Tamura T."/>
        </authorList>
    </citation>
    <scope>NUCLEOTIDE SEQUENCE</scope>
    <source>
        <strain evidence="1">NBRC 12762</strain>
    </source>
</reference>
<organism evidence="1 2">
    <name type="scientific">Streptomyces daghestanicus</name>
    <dbReference type="NCBI Taxonomy" id="66885"/>
    <lineage>
        <taxon>Bacteria</taxon>
        <taxon>Bacillati</taxon>
        <taxon>Actinomycetota</taxon>
        <taxon>Actinomycetes</taxon>
        <taxon>Kitasatosporales</taxon>
        <taxon>Streptomycetaceae</taxon>
        <taxon>Streptomyces</taxon>
    </lineage>
</organism>
<comment type="caution">
    <text evidence="1">The sequence shown here is derived from an EMBL/GenBank/DDBJ whole genome shotgun (WGS) entry which is preliminary data.</text>
</comment>
<keyword evidence="2" id="KW-1185">Reference proteome</keyword>
<sequence length="56" mass="6652">MPESPLYQRYMKAYRAHRDHRAACSTCTDEDRCVEGQEVWAAFARAQDTYLKRRRG</sequence>
<proteinExistence type="predicted"/>
<accession>A0ABQ3Q7K0</accession>